<gene>
    <name evidence="10" type="ORF">ACFSX5_00070</name>
</gene>
<comment type="function">
    <text evidence="7">Part of a binding-protein-dependent transport system for a sugar.</text>
</comment>
<proteinExistence type="inferred from homology"/>
<comment type="caution">
    <text evidence="10">The sequence shown here is derived from an EMBL/GenBank/DDBJ whole genome shotgun (WGS) entry which is preliminary data.</text>
</comment>
<keyword evidence="11" id="KW-1185">Reference proteome</keyword>
<evidence type="ECO:0000256" key="8">
    <source>
        <dbReference type="ARBA" id="ARBA00049753"/>
    </source>
</evidence>
<protein>
    <recommendedName>
        <fullName evidence="8">Probable sugar-binding periplasmic protein</fullName>
    </recommendedName>
</protein>
<dbReference type="PANTHER" id="PTHR43649">
    <property type="entry name" value="ARABINOSE-BINDING PROTEIN-RELATED"/>
    <property type="match status" value="1"/>
</dbReference>
<keyword evidence="3" id="KW-0813">Transport</keyword>
<evidence type="ECO:0000313" key="10">
    <source>
        <dbReference type="EMBL" id="MFD2646187.1"/>
    </source>
</evidence>
<dbReference type="PANTHER" id="PTHR43649:SF28">
    <property type="entry name" value="BINDING PROTEIN COMPONENT OF ABC SUGAR TRANSPORTER-RELATED"/>
    <property type="match status" value="1"/>
</dbReference>
<evidence type="ECO:0000256" key="7">
    <source>
        <dbReference type="ARBA" id="ARBA00049629"/>
    </source>
</evidence>
<keyword evidence="5 9" id="KW-0732">Signal</keyword>
<dbReference type="Gene3D" id="3.40.190.10">
    <property type="entry name" value="Periplasmic binding protein-like II"/>
    <property type="match status" value="2"/>
</dbReference>
<evidence type="ECO:0000256" key="6">
    <source>
        <dbReference type="ARBA" id="ARBA00022764"/>
    </source>
</evidence>
<dbReference type="RefSeq" id="WP_386830607.1">
    <property type="nucleotide sequence ID" value="NZ_JBHUNP010000001.1"/>
</dbReference>
<comment type="subcellular location">
    <subcellularLocation>
        <location evidence="1">Periplasm</location>
    </subcellularLocation>
</comment>
<evidence type="ECO:0000256" key="2">
    <source>
        <dbReference type="ARBA" id="ARBA00008520"/>
    </source>
</evidence>
<dbReference type="SUPFAM" id="SSF53850">
    <property type="entry name" value="Periplasmic binding protein-like II"/>
    <property type="match status" value="1"/>
</dbReference>
<evidence type="ECO:0000256" key="1">
    <source>
        <dbReference type="ARBA" id="ARBA00004418"/>
    </source>
</evidence>
<comment type="similarity">
    <text evidence="2">Belongs to the bacterial solute-binding protein 1 family.</text>
</comment>
<dbReference type="EMBL" id="JBHUNP010000001">
    <property type="protein sequence ID" value="MFD2646187.1"/>
    <property type="molecule type" value="Genomic_DNA"/>
</dbReference>
<dbReference type="InterPro" id="IPR006059">
    <property type="entry name" value="SBP"/>
</dbReference>
<organism evidence="10 11">
    <name type="scientific">Devosia albogilva</name>
    <dbReference type="NCBI Taxonomy" id="429726"/>
    <lineage>
        <taxon>Bacteria</taxon>
        <taxon>Pseudomonadati</taxon>
        <taxon>Pseudomonadota</taxon>
        <taxon>Alphaproteobacteria</taxon>
        <taxon>Hyphomicrobiales</taxon>
        <taxon>Devosiaceae</taxon>
        <taxon>Devosia</taxon>
    </lineage>
</organism>
<feature type="signal peptide" evidence="9">
    <location>
        <begin position="1"/>
        <end position="22"/>
    </location>
</feature>
<dbReference type="InterPro" id="IPR050490">
    <property type="entry name" value="Bact_solute-bd_prot1"/>
</dbReference>
<evidence type="ECO:0000256" key="4">
    <source>
        <dbReference type="ARBA" id="ARBA00022597"/>
    </source>
</evidence>
<feature type="chain" id="PRO_5045340416" description="Probable sugar-binding periplasmic protein" evidence="9">
    <location>
        <begin position="23"/>
        <end position="414"/>
    </location>
</feature>
<evidence type="ECO:0000256" key="3">
    <source>
        <dbReference type="ARBA" id="ARBA00022448"/>
    </source>
</evidence>
<dbReference type="Proteomes" id="UP001597521">
    <property type="component" value="Unassembled WGS sequence"/>
</dbReference>
<evidence type="ECO:0000256" key="9">
    <source>
        <dbReference type="SAM" id="SignalP"/>
    </source>
</evidence>
<reference evidence="11" key="1">
    <citation type="journal article" date="2019" name="Int. J. Syst. Evol. Microbiol.">
        <title>The Global Catalogue of Microorganisms (GCM) 10K type strain sequencing project: providing services to taxonomists for standard genome sequencing and annotation.</title>
        <authorList>
            <consortium name="The Broad Institute Genomics Platform"/>
            <consortium name="The Broad Institute Genome Sequencing Center for Infectious Disease"/>
            <person name="Wu L."/>
            <person name="Ma J."/>
        </authorList>
    </citation>
    <scope>NUCLEOTIDE SEQUENCE [LARGE SCALE GENOMIC DNA]</scope>
    <source>
        <strain evidence="11">CCM 7427</strain>
    </source>
</reference>
<keyword evidence="4" id="KW-0762">Sugar transport</keyword>
<name>A0ABW5QEF0_9HYPH</name>
<evidence type="ECO:0000313" key="11">
    <source>
        <dbReference type="Proteomes" id="UP001597521"/>
    </source>
</evidence>
<sequence>MKKFAVVATMATALLGSTAIHAAELEVTHWWTSAGEAAAIAEFAKVFEEETGHTWVDSALSGSGTGANPVIISRIIGGDPMGATQMNTGRDAEELIQAGLMRDLTEIVGDMNIEEFYVDASLLEPCRYEGGLYCLPINIHSWDWLWLSTAAYEEIGQPVPTNWDEYVASWPALQEAGILPFGLATGWPFSGIPGALMAGLGGPELVLAINRDKDPEAVRGPEFRKVAEALDNLRSVVSPETMVPSFGDVGNQLLEGTAAGNIHGDWLAGDLQIAGGVPGEDYECLPGLGFGTQLSGGGDSFYFLPVLPEGTDPEVIQAQEQLARILISPEAQLNFNLVKGSMPIRTDIDLSGANACMQKAIALLDNGLLPSGDFSLSSDVQQQLQDLNTEFLDDDSITVDDYIERYASIIESAE</sequence>
<evidence type="ECO:0000256" key="5">
    <source>
        <dbReference type="ARBA" id="ARBA00022729"/>
    </source>
</evidence>
<keyword evidence="6" id="KW-0574">Periplasm</keyword>
<accession>A0ABW5QEF0</accession>
<dbReference type="Pfam" id="PF01547">
    <property type="entry name" value="SBP_bac_1"/>
    <property type="match status" value="1"/>
</dbReference>